<evidence type="ECO:0000313" key="1">
    <source>
        <dbReference type="EMBL" id="MFK3866117.1"/>
    </source>
</evidence>
<organism evidence="1 2">
    <name type="scientific">Pseudoalteromonas rhizosphaerae</name>
    <dbReference type="NCBI Taxonomy" id="2518973"/>
    <lineage>
        <taxon>Bacteria</taxon>
        <taxon>Pseudomonadati</taxon>
        <taxon>Pseudomonadota</taxon>
        <taxon>Gammaproteobacteria</taxon>
        <taxon>Alteromonadales</taxon>
        <taxon>Pseudoalteromonadaceae</taxon>
        <taxon>Pseudoalteromonas</taxon>
    </lineage>
</organism>
<dbReference type="RefSeq" id="WP_404676307.1">
    <property type="nucleotide sequence ID" value="NZ_JBJDOT010000036.1"/>
</dbReference>
<dbReference type="EMBL" id="JBJDOT010000036">
    <property type="protein sequence ID" value="MFK3866117.1"/>
    <property type="molecule type" value="Genomic_DNA"/>
</dbReference>
<protein>
    <recommendedName>
        <fullName evidence="3">DUF4123 domain-containing protein</fullName>
    </recommendedName>
</protein>
<keyword evidence="2" id="KW-1185">Reference proteome</keyword>
<evidence type="ECO:0000313" key="2">
    <source>
        <dbReference type="Proteomes" id="UP001620262"/>
    </source>
</evidence>
<name>A0ABW8L256_9GAMM</name>
<sequence length="254" mass="29308">MPSEELIFYRLSHGLIDLPTACDALLVGYPIQPNLQVLRDYFALDKQSEVFLAIADASLIDNKNDKLSANTLLTLCEHIPSEHALNNTLMARLDREYASGFISYALTHAPDKVESLLVLGRESRSLWAIIEANTEFFSHAINVEPEHAFKRFFTEIPTDYIDYGLFMANFTQQHWVYFMTGLEEHFASTTERNRFKYIKAIPMTTIPEQYKEKFIQWVIGLSKKRMRNNIFSKLTLPANQLQALLIKLQELPLD</sequence>
<gene>
    <name evidence="1" type="ORF">ACI2JU_19905</name>
</gene>
<comment type="caution">
    <text evidence="1">The sequence shown here is derived from an EMBL/GenBank/DDBJ whole genome shotgun (WGS) entry which is preliminary data.</text>
</comment>
<accession>A0ABW8L256</accession>
<reference evidence="1 2" key="1">
    <citation type="submission" date="2024-11" db="EMBL/GenBank/DDBJ databases">
        <title>The Natural Products Discovery Center: Release of the First 8490 Sequenced Strains for Exploring Actinobacteria Biosynthetic Diversity.</title>
        <authorList>
            <person name="Kalkreuter E."/>
            <person name="Kautsar S.A."/>
            <person name="Yang D."/>
            <person name="Bader C.D."/>
            <person name="Teijaro C.N."/>
            <person name="Fluegel L."/>
            <person name="Davis C.M."/>
            <person name="Simpson J.R."/>
            <person name="Lauterbach L."/>
            <person name="Steele A.D."/>
            <person name="Gui C."/>
            <person name="Meng S."/>
            <person name="Li G."/>
            <person name="Viehrig K."/>
            <person name="Ye F."/>
            <person name="Su P."/>
            <person name="Kiefer A.F."/>
            <person name="Nichols A."/>
            <person name="Cepeda A.J."/>
            <person name="Yan W."/>
            <person name="Fan B."/>
            <person name="Jiang Y."/>
            <person name="Adhikari A."/>
            <person name="Zheng C.-J."/>
            <person name="Schuster L."/>
            <person name="Cowan T.M."/>
            <person name="Smanski M.J."/>
            <person name="Chevrette M.G."/>
            <person name="De Carvalho L.P.S."/>
            <person name="Shen B."/>
        </authorList>
    </citation>
    <scope>NUCLEOTIDE SEQUENCE [LARGE SCALE GENOMIC DNA]</scope>
    <source>
        <strain evidence="1 2">NPDC078403</strain>
    </source>
</reference>
<dbReference type="Proteomes" id="UP001620262">
    <property type="component" value="Unassembled WGS sequence"/>
</dbReference>
<proteinExistence type="predicted"/>
<evidence type="ECO:0008006" key="3">
    <source>
        <dbReference type="Google" id="ProtNLM"/>
    </source>
</evidence>